<dbReference type="Proteomes" id="UP000610303">
    <property type="component" value="Unassembled WGS sequence"/>
</dbReference>
<proteinExistence type="predicted"/>
<evidence type="ECO:0000259" key="1">
    <source>
        <dbReference type="Pfam" id="PF07883"/>
    </source>
</evidence>
<dbReference type="Gene3D" id="2.60.120.10">
    <property type="entry name" value="Jelly Rolls"/>
    <property type="match status" value="1"/>
</dbReference>
<comment type="caution">
    <text evidence="2">The sequence shown here is derived from an EMBL/GenBank/DDBJ whole genome shotgun (WGS) entry which is preliminary data.</text>
</comment>
<dbReference type="PANTHER" id="PTHR43346">
    <property type="entry name" value="LIGAND BINDING DOMAIN PROTEIN, PUTATIVE (AFU_ORTHOLOGUE AFUA_6G14370)-RELATED"/>
    <property type="match status" value="1"/>
</dbReference>
<protein>
    <recommendedName>
        <fullName evidence="1">Cupin type-2 domain-containing protein</fullName>
    </recommendedName>
</protein>
<dbReference type="InterPro" id="IPR052538">
    <property type="entry name" value="Flavonoid_dioxygenase-like"/>
</dbReference>
<reference evidence="2" key="1">
    <citation type="journal article" date="2014" name="Int. J. Syst. Evol. Microbiol.">
        <title>Complete genome sequence of Corynebacterium casei LMG S-19264T (=DSM 44701T), isolated from a smear-ripened cheese.</title>
        <authorList>
            <consortium name="US DOE Joint Genome Institute (JGI-PGF)"/>
            <person name="Walter F."/>
            <person name="Albersmeier A."/>
            <person name="Kalinowski J."/>
            <person name="Ruckert C."/>
        </authorList>
    </citation>
    <scope>NUCLEOTIDE SEQUENCE</scope>
    <source>
        <strain evidence="2">JCM 3346</strain>
    </source>
</reference>
<dbReference type="InterPro" id="IPR011051">
    <property type="entry name" value="RmlC_Cupin_sf"/>
</dbReference>
<dbReference type="SUPFAM" id="SSF51182">
    <property type="entry name" value="RmlC-like cupins"/>
    <property type="match status" value="1"/>
</dbReference>
<organism evidence="2 3">
    <name type="scientific">Agromyces mediolanus</name>
    <name type="common">Corynebacterium mediolanum</name>
    <dbReference type="NCBI Taxonomy" id="41986"/>
    <lineage>
        <taxon>Bacteria</taxon>
        <taxon>Bacillati</taxon>
        <taxon>Actinomycetota</taxon>
        <taxon>Actinomycetes</taxon>
        <taxon>Micrococcales</taxon>
        <taxon>Microbacteriaceae</taxon>
        <taxon>Agromyces</taxon>
    </lineage>
</organism>
<dbReference type="InterPro" id="IPR013096">
    <property type="entry name" value="Cupin_2"/>
</dbReference>
<dbReference type="RefSeq" id="WP_189083996.1">
    <property type="nucleotide sequence ID" value="NZ_BMRJ01000001.1"/>
</dbReference>
<accession>A0A918CD56</accession>
<feature type="domain" description="Cupin type-2" evidence="1">
    <location>
        <begin position="39"/>
        <end position="107"/>
    </location>
</feature>
<reference evidence="2" key="2">
    <citation type="submission" date="2020-09" db="EMBL/GenBank/DDBJ databases">
        <authorList>
            <person name="Sun Q."/>
            <person name="Ohkuma M."/>
        </authorList>
    </citation>
    <scope>NUCLEOTIDE SEQUENCE</scope>
    <source>
        <strain evidence="2">JCM 3346</strain>
    </source>
</reference>
<dbReference type="Pfam" id="PF07883">
    <property type="entry name" value="Cupin_2"/>
    <property type="match status" value="1"/>
</dbReference>
<evidence type="ECO:0000313" key="3">
    <source>
        <dbReference type="Proteomes" id="UP000610303"/>
    </source>
</evidence>
<gene>
    <name evidence="2" type="ORF">GCM10010196_08120</name>
</gene>
<sequence>MSGAGATARPVRLADAELRFGDWGPGYLSQAEHAAFGTIVLRPGDEFANHLHERHEESFLAVEGEAELWIDREGPVRLAAGEFVSCPPNVEHFLRNPGEAPFRALFIKAPGVAADKIDRPWHPGDRPSD</sequence>
<name>A0A918CD56_AGRME</name>
<keyword evidence="3" id="KW-1185">Reference proteome</keyword>
<dbReference type="AlphaFoldDB" id="A0A918CD56"/>
<dbReference type="InterPro" id="IPR014710">
    <property type="entry name" value="RmlC-like_jellyroll"/>
</dbReference>
<evidence type="ECO:0000313" key="2">
    <source>
        <dbReference type="EMBL" id="GGR17552.1"/>
    </source>
</evidence>
<dbReference type="CDD" id="cd02208">
    <property type="entry name" value="cupin_RmlC-like"/>
    <property type="match status" value="1"/>
</dbReference>
<dbReference type="PANTHER" id="PTHR43346:SF1">
    <property type="entry name" value="QUERCETIN 2,3-DIOXYGENASE-RELATED"/>
    <property type="match status" value="1"/>
</dbReference>
<dbReference type="EMBL" id="BMRJ01000001">
    <property type="protein sequence ID" value="GGR17552.1"/>
    <property type="molecule type" value="Genomic_DNA"/>
</dbReference>